<dbReference type="EMBL" id="JBJKFK010001470">
    <property type="protein sequence ID" value="KAL3313007.1"/>
    <property type="molecule type" value="Genomic_DNA"/>
</dbReference>
<comment type="caution">
    <text evidence="2">The sequence shown here is derived from an EMBL/GenBank/DDBJ whole genome shotgun (WGS) entry which is preliminary data.</text>
</comment>
<proteinExistence type="predicted"/>
<protein>
    <submittedName>
        <fullName evidence="2">Uncharacterized protein</fullName>
    </submittedName>
</protein>
<accession>A0ABD2Q037</accession>
<reference evidence="2 3" key="1">
    <citation type="submission" date="2024-11" db="EMBL/GenBank/DDBJ databases">
        <title>Adaptive evolution of stress response genes in parasites aligns with host niche diversity.</title>
        <authorList>
            <person name="Hahn C."/>
            <person name="Resl P."/>
        </authorList>
    </citation>
    <scope>NUCLEOTIDE SEQUENCE [LARGE SCALE GENOMIC DNA]</scope>
    <source>
        <strain evidence="2">EGGRZ-B1_66</strain>
        <tissue evidence="2">Body</tissue>
    </source>
</reference>
<feature type="region of interest" description="Disordered" evidence="1">
    <location>
        <begin position="173"/>
        <end position="194"/>
    </location>
</feature>
<dbReference type="Proteomes" id="UP001626550">
    <property type="component" value="Unassembled WGS sequence"/>
</dbReference>
<keyword evidence="3" id="KW-1185">Reference proteome</keyword>
<sequence length="246" mass="27851">MEYEEQKAAVRNADYNNMHKLQKFVFLFFYTWVGDPCNARREPSDKEKLQNVEKQPPVKTGVNNPGFVIQEENNIIRSSQYTGLDPPPASKNTATVSTTGEMARNNSSDHLLTTGTEEAIDALLGPKISRLIMEYEEQKAAVRNADYNNMNKLQKFVLLFFYTWVGDPCNVRREPSDKEKLHNAEKQPPAKTGDTNTAVVIQEANNIYRKSQLTGLEPPRTSTNILAGYEVPLEKCQQEITHPTIS</sequence>
<feature type="region of interest" description="Disordered" evidence="1">
    <location>
        <begin position="40"/>
        <end position="65"/>
    </location>
</feature>
<evidence type="ECO:0000313" key="2">
    <source>
        <dbReference type="EMBL" id="KAL3313007.1"/>
    </source>
</evidence>
<feature type="compositionally biased region" description="Basic and acidic residues" evidence="1">
    <location>
        <begin position="40"/>
        <end position="51"/>
    </location>
</feature>
<gene>
    <name evidence="2" type="ORF">Ciccas_008394</name>
</gene>
<name>A0ABD2Q037_9PLAT</name>
<feature type="compositionally biased region" description="Basic and acidic residues" evidence="1">
    <location>
        <begin position="173"/>
        <end position="185"/>
    </location>
</feature>
<evidence type="ECO:0000256" key="1">
    <source>
        <dbReference type="SAM" id="MobiDB-lite"/>
    </source>
</evidence>
<organism evidence="2 3">
    <name type="scientific">Cichlidogyrus casuarinus</name>
    <dbReference type="NCBI Taxonomy" id="1844966"/>
    <lineage>
        <taxon>Eukaryota</taxon>
        <taxon>Metazoa</taxon>
        <taxon>Spiralia</taxon>
        <taxon>Lophotrochozoa</taxon>
        <taxon>Platyhelminthes</taxon>
        <taxon>Monogenea</taxon>
        <taxon>Monopisthocotylea</taxon>
        <taxon>Dactylogyridea</taxon>
        <taxon>Ancyrocephalidae</taxon>
        <taxon>Cichlidogyrus</taxon>
    </lineage>
</organism>
<dbReference type="AlphaFoldDB" id="A0ABD2Q037"/>
<evidence type="ECO:0000313" key="3">
    <source>
        <dbReference type="Proteomes" id="UP001626550"/>
    </source>
</evidence>